<comment type="caution">
    <text evidence="3">The sequence shown here is derived from an EMBL/GenBank/DDBJ whole genome shotgun (WGS) entry which is preliminary data.</text>
</comment>
<dbReference type="PANTHER" id="PTHR44103">
    <property type="entry name" value="PROPROTEIN CONVERTASE P"/>
    <property type="match status" value="1"/>
</dbReference>
<name>A0A2A4WYB6_9GAMM</name>
<gene>
    <name evidence="3" type="ORF">COB20_12905</name>
</gene>
<dbReference type="Proteomes" id="UP000218767">
    <property type="component" value="Unassembled WGS sequence"/>
</dbReference>
<keyword evidence="1 2" id="KW-0732">Signal</keyword>
<evidence type="ECO:0008006" key="5">
    <source>
        <dbReference type="Google" id="ProtNLM"/>
    </source>
</evidence>
<evidence type="ECO:0000256" key="1">
    <source>
        <dbReference type="ARBA" id="ARBA00022729"/>
    </source>
</evidence>
<dbReference type="Gene3D" id="2.130.10.130">
    <property type="entry name" value="Integrin alpha, N-terminal"/>
    <property type="match status" value="2"/>
</dbReference>
<proteinExistence type="predicted"/>
<dbReference type="SUPFAM" id="SSF69318">
    <property type="entry name" value="Integrin alpha N-terminal domain"/>
    <property type="match status" value="1"/>
</dbReference>
<dbReference type="PANTHER" id="PTHR44103:SF1">
    <property type="entry name" value="PROPROTEIN CONVERTASE P"/>
    <property type="match status" value="1"/>
</dbReference>
<organism evidence="3 4">
    <name type="scientific">SAR86 cluster bacterium</name>
    <dbReference type="NCBI Taxonomy" id="2030880"/>
    <lineage>
        <taxon>Bacteria</taxon>
        <taxon>Pseudomonadati</taxon>
        <taxon>Pseudomonadota</taxon>
        <taxon>Gammaproteobacteria</taxon>
        <taxon>SAR86 cluster</taxon>
    </lineage>
</organism>
<evidence type="ECO:0000313" key="3">
    <source>
        <dbReference type="EMBL" id="PCI75418.1"/>
    </source>
</evidence>
<accession>A0A2A4WYB6</accession>
<reference evidence="4" key="1">
    <citation type="submission" date="2017-08" db="EMBL/GenBank/DDBJ databases">
        <title>A dynamic microbial community with high functional redundancy inhabits the cold, oxic subseafloor aquifer.</title>
        <authorList>
            <person name="Tully B.J."/>
            <person name="Wheat C.G."/>
            <person name="Glazer B.T."/>
            <person name="Huber J.A."/>
        </authorList>
    </citation>
    <scope>NUCLEOTIDE SEQUENCE [LARGE SCALE GENOMIC DNA]</scope>
</reference>
<feature type="chain" id="PRO_5012992049" description="VCBS repeat-containing protein" evidence="2">
    <location>
        <begin position="21"/>
        <end position="473"/>
    </location>
</feature>
<evidence type="ECO:0000256" key="2">
    <source>
        <dbReference type="SAM" id="SignalP"/>
    </source>
</evidence>
<dbReference type="InterPro" id="IPR028994">
    <property type="entry name" value="Integrin_alpha_N"/>
</dbReference>
<sequence>MIRKTIFFLTAIGVASPVNAQETVGDALTRARAADGSYISWREHLIDDPTESGVPFSGSDGLVVGDLDNDGFEDIVSVHESDSTYDSAAYDDAFEPPAAGHVRIAFGTSDPDRWINITLAEGDEVGAPEDAVLVDVNRDGYLDVFVAAELAHLIYLENPGANARSTAWERLILPMSLNRGSYIRVFAADLDGDGIPEIIAPNKGAQRPSPADYARSTPVELFTLHGDPLEGDSWQRDILGRYSIPQNSETVDLDGDGDQDIVVGTRGENRILWFENTGGLEFVEHAIGINGGTMQGFNLEYVDLSGDGRLDIVGAGRPPGLMWIEQPAELGDAWNGFQIGTFLPDSMTGMELADIDGDGDIDVIAGSYSRGDRMEDDATINIGGALGRIGWFENPGDAKTEWTRHDISRRKRGMFDKFIARDLDNDGDMDFIGTRGNSYPYDGVFWLEQVRTATPVASFERARDVESGEMPLP</sequence>
<protein>
    <recommendedName>
        <fullName evidence="5">VCBS repeat-containing protein</fullName>
    </recommendedName>
</protein>
<evidence type="ECO:0000313" key="4">
    <source>
        <dbReference type="Proteomes" id="UP000218767"/>
    </source>
</evidence>
<dbReference type="InterPro" id="IPR013517">
    <property type="entry name" value="FG-GAP"/>
</dbReference>
<feature type="signal peptide" evidence="2">
    <location>
        <begin position="1"/>
        <end position="20"/>
    </location>
</feature>
<dbReference type="Pfam" id="PF13517">
    <property type="entry name" value="FG-GAP_3"/>
    <property type="match status" value="2"/>
</dbReference>
<dbReference type="AlphaFoldDB" id="A0A2A4WYB6"/>
<dbReference type="EMBL" id="NVUL01000075">
    <property type="protein sequence ID" value="PCI75418.1"/>
    <property type="molecule type" value="Genomic_DNA"/>
</dbReference>